<evidence type="ECO:0000313" key="2">
    <source>
        <dbReference type="Proteomes" id="UP000533306"/>
    </source>
</evidence>
<dbReference type="AlphaFoldDB" id="A0A7W9S6P4"/>
<protein>
    <submittedName>
        <fullName evidence="1">SAM-dependent methyltransferase</fullName>
    </submittedName>
</protein>
<dbReference type="Proteomes" id="UP000533306">
    <property type="component" value="Unassembled WGS sequence"/>
</dbReference>
<comment type="caution">
    <text evidence="1">The sequence shown here is derived from an EMBL/GenBank/DDBJ whole genome shotgun (WGS) entry which is preliminary data.</text>
</comment>
<dbReference type="InterPro" id="IPR029063">
    <property type="entry name" value="SAM-dependent_MTases_sf"/>
</dbReference>
<accession>A0A7W9S6P4</accession>
<dbReference type="GO" id="GO:0008168">
    <property type="term" value="F:methyltransferase activity"/>
    <property type="evidence" value="ECO:0007669"/>
    <property type="project" value="UniProtKB-KW"/>
</dbReference>
<dbReference type="CDD" id="cd02440">
    <property type="entry name" value="AdoMet_MTases"/>
    <property type="match status" value="1"/>
</dbReference>
<dbReference type="Pfam" id="PF13489">
    <property type="entry name" value="Methyltransf_23"/>
    <property type="match status" value="1"/>
</dbReference>
<dbReference type="Gene3D" id="3.40.50.150">
    <property type="entry name" value="Vaccinia Virus protein VP39"/>
    <property type="match status" value="1"/>
</dbReference>
<name>A0A7W9S6P4_9HYPH</name>
<dbReference type="EMBL" id="JACHEU010000005">
    <property type="protein sequence ID" value="MBB6014339.1"/>
    <property type="molecule type" value="Genomic_DNA"/>
</dbReference>
<organism evidence="1 2">
    <name type="scientific">Aquamicrobium lusatiense</name>
    <dbReference type="NCBI Taxonomy" id="89772"/>
    <lineage>
        <taxon>Bacteria</taxon>
        <taxon>Pseudomonadati</taxon>
        <taxon>Pseudomonadota</taxon>
        <taxon>Alphaproteobacteria</taxon>
        <taxon>Hyphomicrobiales</taxon>
        <taxon>Phyllobacteriaceae</taxon>
        <taxon>Aquamicrobium</taxon>
    </lineage>
</organism>
<dbReference type="RefSeq" id="WP_183832518.1">
    <property type="nucleotide sequence ID" value="NZ_JACHEU010000005.1"/>
</dbReference>
<gene>
    <name evidence="1" type="ORF">HNR59_003733</name>
</gene>
<evidence type="ECO:0000313" key="1">
    <source>
        <dbReference type="EMBL" id="MBB6014339.1"/>
    </source>
</evidence>
<dbReference type="SUPFAM" id="SSF53335">
    <property type="entry name" value="S-adenosyl-L-methionine-dependent methyltransferases"/>
    <property type="match status" value="1"/>
</dbReference>
<keyword evidence="1" id="KW-0489">Methyltransferase</keyword>
<keyword evidence="1" id="KW-0808">Transferase</keyword>
<sequence length="229" mass="26779">MNKWKLLRRKLRYGFRHKFGFFQEPVVKTEQFGIRAGYRHRPENAFYDDTAQKDQHQREVYEAAAAASKEIGAKKVFDIGCGSGFKLMKFFPDTETVGFDLEPTLSFLRQTYPERQWASADFETDTDQADIVICADVVEHIPNPDLLMQYLSRITRGKLVISTPDRYRVYGWDHSGPPRNRAHCREWSMDEFRIYVERWFNIEDHRITNFDDSTQMIIGTPRSPAGPVA</sequence>
<reference evidence="1 2" key="1">
    <citation type="submission" date="2020-08" db="EMBL/GenBank/DDBJ databases">
        <title>Genomic Encyclopedia of Type Strains, Phase IV (KMG-IV): sequencing the most valuable type-strain genomes for metagenomic binning, comparative biology and taxonomic classification.</title>
        <authorList>
            <person name="Goeker M."/>
        </authorList>
    </citation>
    <scope>NUCLEOTIDE SEQUENCE [LARGE SCALE GENOMIC DNA]</scope>
    <source>
        <strain evidence="1 2">DSM 11099</strain>
    </source>
</reference>
<keyword evidence="2" id="KW-1185">Reference proteome</keyword>
<proteinExistence type="predicted"/>
<dbReference type="GO" id="GO:0032259">
    <property type="term" value="P:methylation"/>
    <property type="evidence" value="ECO:0007669"/>
    <property type="project" value="UniProtKB-KW"/>
</dbReference>